<accession>A0A2A7SFI9</accession>
<evidence type="ECO:0000313" key="1">
    <source>
        <dbReference type="EMBL" id="PEH42288.1"/>
    </source>
</evidence>
<organism evidence="1 2">
    <name type="scientific">Burkholderia gladioli</name>
    <name type="common">Pseudomonas marginata</name>
    <name type="synonym">Phytomonas marginata</name>
    <dbReference type="NCBI Taxonomy" id="28095"/>
    <lineage>
        <taxon>Bacteria</taxon>
        <taxon>Pseudomonadati</taxon>
        <taxon>Pseudomonadota</taxon>
        <taxon>Betaproteobacteria</taxon>
        <taxon>Burkholderiales</taxon>
        <taxon>Burkholderiaceae</taxon>
        <taxon>Burkholderia</taxon>
    </lineage>
</organism>
<sequence length="137" mass="14452">MSTTDTPNYANVTFSITNAQPSQTIIIDMDTSDHDVAWSTGADFSGSPGISIDMTSGEELPLTGFRITASEIRVETSGAGSGGQIGFNLKLFAAYLQGTKDLTLKSSSDSGIVVKVSINEQVSQVVNSTYSDFRING</sequence>
<dbReference type="Proteomes" id="UP000220629">
    <property type="component" value="Unassembled WGS sequence"/>
</dbReference>
<dbReference type="RefSeq" id="WP_096750899.1">
    <property type="nucleotide sequence ID" value="NZ_CADEPO010000009.1"/>
</dbReference>
<reference evidence="2" key="1">
    <citation type="submission" date="2017-09" db="EMBL/GenBank/DDBJ databases">
        <title>FDA dAtabase for Regulatory Grade micrObial Sequences (FDA-ARGOS): Supporting development and validation of Infectious Disease Dx tests.</title>
        <authorList>
            <person name="Minogue T."/>
            <person name="Wolcott M."/>
            <person name="Wasieloski L."/>
            <person name="Aguilar W."/>
            <person name="Moore D."/>
            <person name="Tallon L."/>
            <person name="Sadzewicz L."/>
            <person name="Ott S."/>
            <person name="Zhao X."/>
            <person name="Nagaraj S."/>
            <person name="Vavikolanu K."/>
            <person name="Aluvathingal J."/>
            <person name="Nadendla S."/>
            <person name="Sichtig H."/>
        </authorList>
    </citation>
    <scope>NUCLEOTIDE SEQUENCE [LARGE SCALE GENOMIC DNA]</scope>
    <source>
        <strain evidence="2">FDAARGOS_390</strain>
    </source>
</reference>
<protein>
    <submittedName>
        <fullName evidence="1">Uncharacterized protein</fullName>
    </submittedName>
</protein>
<dbReference type="AlphaFoldDB" id="A0A2A7SFI9"/>
<evidence type="ECO:0000313" key="2">
    <source>
        <dbReference type="Proteomes" id="UP000220629"/>
    </source>
</evidence>
<name>A0A2A7SFI9_BURGA</name>
<dbReference type="EMBL" id="PDDY01000001">
    <property type="protein sequence ID" value="PEH42288.1"/>
    <property type="molecule type" value="Genomic_DNA"/>
</dbReference>
<gene>
    <name evidence="1" type="ORF">CRM94_09095</name>
</gene>
<proteinExistence type="predicted"/>
<comment type="caution">
    <text evidence="1">The sequence shown here is derived from an EMBL/GenBank/DDBJ whole genome shotgun (WGS) entry which is preliminary data.</text>
</comment>